<comment type="caution">
    <text evidence="1">The sequence shown here is derived from an EMBL/GenBank/DDBJ whole genome shotgun (WGS) entry which is preliminary data.</text>
</comment>
<reference evidence="1 2" key="1">
    <citation type="submission" date="2019-07" db="EMBL/GenBank/DDBJ databases">
        <title>Draft genome assembly of a fouling barnacle, Amphibalanus amphitrite (Darwin, 1854): The first reference genome for Thecostraca.</title>
        <authorList>
            <person name="Kim W."/>
        </authorList>
    </citation>
    <scope>NUCLEOTIDE SEQUENCE [LARGE SCALE GENOMIC DNA]</scope>
    <source>
        <strain evidence="1">SNU_AA5</strain>
        <tissue evidence="1">Soma without cirri and trophi</tissue>
    </source>
</reference>
<dbReference type="GO" id="GO:0031012">
    <property type="term" value="C:extracellular matrix"/>
    <property type="evidence" value="ECO:0007669"/>
    <property type="project" value="TreeGrafter"/>
</dbReference>
<dbReference type="SUPFAM" id="SSF52540">
    <property type="entry name" value="P-loop containing nucleoside triphosphate hydrolases"/>
    <property type="match status" value="1"/>
</dbReference>
<evidence type="ECO:0000313" key="1">
    <source>
        <dbReference type="EMBL" id="KAF0313053.1"/>
    </source>
</evidence>
<proteinExistence type="predicted"/>
<keyword evidence="1" id="KW-0067">ATP-binding</keyword>
<organism evidence="1 2">
    <name type="scientific">Amphibalanus amphitrite</name>
    <name type="common">Striped barnacle</name>
    <name type="synonym">Balanus amphitrite</name>
    <dbReference type="NCBI Taxonomy" id="1232801"/>
    <lineage>
        <taxon>Eukaryota</taxon>
        <taxon>Metazoa</taxon>
        <taxon>Ecdysozoa</taxon>
        <taxon>Arthropoda</taxon>
        <taxon>Crustacea</taxon>
        <taxon>Multicrustacea</taxon>
        <taxon>Cirripedia</taxon>
        <taxon>Thoracica</taxon>
        <taxon>Thoracicalcarea</taxon>
        <taxon>Balanomorpha</taxon>
        <taxon>Balanoidea</taxon>
        <taxon>Balanidae</taxon>
        <taxon>Amphibalaninae</taxon>
        <taxon>Amphibalanus</taxon>
    </lineage>
</organism>
<sequence>MARGIDVDAVDAVVSYDTPALLKAHCVRRTARVSRAGRAVTLMFERQRSHFQRLMAQAGKADGRVRETPVPLYELRQYEATYLARLRQHVTQPTRGPNFLDLVLTTALQTETTVRDGTFPSDHLEVVCEFRAVTLPTPQVTRSKALNYKRADWDGMRAALRLVPWSLLNNLPVDDATEKFYDVLTSAIRDPMPSVTLSRRHPAWFDRELRGQPSWHKRRRLIEL</sequence>
<dbReference type="GO" id="GO:0007508">
    <property type="term" value="P:larval heart development"/>
    <property type="evidence" value="ECO:0007669"/>
    <property type="project" value="TreeGrafter"/>
</dbReference>
<keyword evidence="1" id="KW-0347">Helicase</keyword>
<name>A0A6A4X447_AMPAM</name>
<protein>
    <submittedName>
        <fullName evidence="1">ATP-dependent RNA helicase DDX51</fullName>
    </submittedName>
</protein>
<dbReference type="GO" id="GO:0061343">
    <property type="term" value="P:cell adhesion involved in heart morphogenesis"/>
    <property type="evidence" value="ECO:0007669"/>
    <property type="project" value="TreeGrafter"/>
</dbReference>
<dbReference type="PANTHER" id="PTHR33395:SF22">
    <property type="entry name" value="REVERSE TRANSCRIPTASE DOMAIN-CONTAINING PROTEIN"/>
    <property type="match status" value="1"/>
</dbReference>
<keyword evidence="1" id="KW-0378">Hydrolase</keyword>
<dbReference type="AlphaFoldDB" id="A0A6A4X447"/>
<evidence type="ECO:0000313" key="2">
    <source>
        <dbReference type="Proteomes" id="UP000440578"/>
    </source>
</evidence>
<dbReference type="Proteomes" id="UP000440578">
    <property type="component" value="Unassembled WGS sequence"/>
</dbReference>
<keyword evidence="2" id="KW-1185">Reference proteome</keyword>
<accession>A0A6A4X447</accession>
<dbReference type="EMBL" id="VIIS01000117">
    <property type="protein sequence ID" value="KAF0313053.1"/>
    <property type="molecule type" value="Genomic_DNA"/>
</dbReference>
<dbReference type="Gene3D" id="3.40.50.300">
    <property type="entry name" value="P-loop containing nucleotide triphosphate hydrolases"/>
    <property type="match status" value="1"/>
</dbReference>
<gene>
    <name evidence="1" type="primary">Ddx51_13</name>
    <name evidence="1" type="ORF">FJT64_016327</name>
</gene>
<keyword evidence="1" id="KW-0547">Nucleotide-binding</keyword>
<dbReference type="GO" id="GO:0004386">
    <property type="term" value="F:helicase activity"/>
    <property type="evidence" value="ECO:0007669"/>
    <property type="project" value="UniProtKB-KW"/>
</dbReference>
<dbReference type="InterPro" id="IPR027417">
    <property type="entry name" value="P-loop_NTPase"/>
</dbReference>
<dbReference type="PANTHER" id="PTHR33395">
    <property type="entry name" value="TRANSCRIPTASE, PUTATIVE-RELATED-RELATED"/>
    <property type="match status" value="1"/>
</dbReference>
<dbReference type="OrthoDB" id="6382096at2759"/>